<proteinExistence type="predicted"/>
<dbReference type="InterPro" id="IPR021295">
    <property type="entry name" value="DUF2867"/>
</dbReference>
<gene>
    <name evidence="1" type="ORF">GCM10009092_14100</name>
</gene>
<protein>
    <submittedName>
        <fullName evidence="1">DUF2867 domain-containing protein</fullName>
    </submittedName>
</protein>
<dbReference type="RefSeq" id="WP_343843437.1">
    <property type="nucleotide sequence ID" value="NZ_BAAAEI010000006.1"/>
</dbReference>
<dbReference type="Proteomes" id="UP001501757">
    <property type="component" value="Unassembled WGS sequence"/>
</dbReference>
<dbReference type="Pfam" id="PF11066">
    <property type="entry name" value="DUF2867"/>
    <property type="match status" value="1"/>
</dbReference>
<sequence length="178" mass="19920">MPDLLNLPSDAVIRDEMQTPWFADCHSVMIAYQGQSALSLFLQMAAQTPAWIDGLMWVRNKLVSMFGLKDLGLLGALDSQRIDTDYQIGERVGIFTLAANRFHEVLLCDNDKHLQVTLSIYVQAMGAQAMGHQARLYATTVVHTHNLLGRLYMLPVTPVHRLIVPRSLKTLAQSLDSM</sequence>
<accession>A0ABN0WYY9</accession>
<reference evidence="1 2" key="1">
    <citation type="journal article" date="2019" name="Int. J. Syst. Evol. Microbiol.">
        <title>The Global Catalogue of Microorganisms (GCM) 10K type strain sequencing project: providing services to taxonomists for standard genome sequencing and annotation.</title>
        <authorList>
            <consortium name="The Broad Institute Genomics Platform"/>
            <consortium name="The Broad Institute Genome Sequencing Center for Infectious Disease"/>
            <person name="Wu L."/>
            <person name="Ma J."/>
        </authorList>
    </citation>
    <scope>NUCLEOTIDE SEQUENCE [LARGE SCALE GENOMIC DNA]</scope>
    <source>
        <strain evidence="1 2">JCM 13378</strain>
    </source>
</reference>
<evidence type="ECO:0000313" key="1">
    <source>
        <dbReference type="EMBL" id="GAA0350883.1"/>
    </source>
</evidence>
<comment type="caution">
    <text evidence="1">The sequence shown here is derived from an EMBL/GenBank/DDBJ whole genome shotgun (WGS) entry which is preliminary data.</text>
</comment>
<evidence type="ECO:0000313" key="2">
    <source>
        <dbReference type="Proteomes" id="UP001501757"/>
    </source>
</evidence>
<dbReference type="EMBL" id="BAAAEI010000006">
    <property type="protein sequence ID" value="GAA0350883.1"/>
    <property type="molecule type" value="Genomic_DNA"/>
</dbReference>
<organism evidence="1 2">
    <name type="scientific">Bowmanella denitrificans</name>
    <dbReference type="NCBI Taxonomy" id="366582"/>
    <lineage>
        <taxon>Bacteria</taxon>
        <taxon>Pseudomonadati</taxon>
        <taxon>Pseudomonadota</taxon>
        <taxon>Gammaproteobacteria</taxon>
        <taxon>Alteromonadales</taxon>
        <taxon>Alteromonadaceae</taxon>
        <taxon>Bowmanella</taxon>
    </lineage>
</organism>
<keyword evidence="2" id="KW-1185">Reference proteome</keyword>
<name>A0ABN0WYY9_9ALTE</name>